<feature type="compositionally biased region" description="Basic and acidic residues" evidence="1">
    <location>
        <begin position="17"/>
        <end position="31"/>
    </location>
</feature>
<feature type="region of interest" description="Disordered" evidence="1">
    <location>
        <begin position="1"/>
        <end position="114"/>
    </location>
</feature>
<sequence>MQKSFSIVEDDDDDDDVFIKEHSLTKEDKNKTPYKVDLSDSESEENENSPKKDKSNSQRGPSGRQTVLRKKQTNDGKFVGISSDSEDSDNEEKGKVVIPGEYDPKQYEKLGRRR</sequence>
<evidence type="ECO:0000313" key="2">
    <source>
        <dbReference type="EMBL" id="KAJ8947036.1"/>
    </source>
</evidence>
<proteinExistence type="predicted"/>
<dbReference type="EMBL" id="JAPWTK010000170">
    <property type="protein sequence ID" value="KAJ8947036.1"/>
    <property type="molecule type" value="Genomic_DNA"/>
</dbReference>
<dbReference type="AlphaFoldDB" id="A0AAV8Y9S2"/>
<organism evidence="2 3">
    <name type="scientific">Aromia moschata</name>
    <dbReference type="NCBI Taxonomy" id="1265417"/>
    <lineage>
        <taxon>Eukaryota</taxon>
        <taxon>Metazoa</taxon>
        <taxon>Ecdysozoa</taxon>
        <taxon>Arthropoda</taxon>
        <taxon>Hexapoda</taxon>
        <taxon>Insecta</taxon>
        <taxon>Pterygota</taxon>
        <taxon>Neoptera</taxon>
        <taxon>Endopterygota</taxon>
        <taxon>Coleoptera</taxon>
        <taxon>Polyphaga</taxon>
        <taxon>Cucujiformia</taxon>
        <taxon>Chrysomeloidea</taxon>
        <taxon>Cerambycidae</taxon>
        <taxon>Cerambycinae</taxon>
        <taxon>Callichromatini</taxon>
        <taxon>Aromia</taxon>
    </lineage>
</organism>
<keyword evidence="3" id="KW-1185">Reference proteome</keyword>
<comment type="caution">
    <text evidence="2">The sequence shown here is derived from an EMBL/GenBank/DDBJ whole genome shotgun (WGS) entry which is preliminary data.</text>
</comment>
<accession>A0AAV8Y9S2</accession>
<reference evidence="2" key="1">
    <citation type="journal article" date="2023" name="Insect Mol. Biol.">
        <title>Genome sequencing provides insights into the evolution of gene families encoding plant cell wall-degrading enzymes in longhorned beetles.</title>
        <authorList>
            <person name="Shin N.R."/>
            <person name="Okamura Y."/>
            <person name="Kirsch R."/>
            <person name="Pauchet Y."/>
        </authorList>
    </citation>
    <scope>NUCLEOTIDE SEQUENCE</scope>
    <source>
        <strain evidence="2">AMC_N1</strain>
    </source>
</reference>
<feature type="compositionally biased region" description="Basic and acidic residues" evidence="1">
    <location>
        <begin position="102"/>
        <end position="114"/>
    </location>
</feature>
<name>A0AAV8Y9S2_9CUCU</name>
<evidence type="ECO:0000256" key="1">
    <source>
        <dbReference type="SAM" id="MobiDB-lite"/>
    </source>
</evidence>
<gene>
    <name evidence="2" type="ORF">NQ318_019928</name>
</gene>
<evidence type="ECO:0000313" key="3">
    <source>
        <dbReference type="Proteomes" id="UP001162162"/>
    </source>
</evidence>
<dbReference type="Proteomes" id="UP001162162">
    <property type="component" value="Unassembled WGS sequence"/>
</dbReference>
<protein>
    <submittedName>
        <fullName evidence="2">Uncharacterized protein</fullName>
    </submittedName>
</protein>